<dbReference type="PANTHER" id="PTHR42943">
    <property type="entry name" value="GLUTATHIONE S-TRANSFERASE KAPPA"/>
    <property type="match status" value="1"/>
</dbReference>
<dbReference type="Pfam" id="PF01323">
    <property type="entry name" value="DSBA"/>
    <property type="match status" value="1"/>
</dbReference>
<dbReference type="GO" id="GO:0006749">
    <property type="term" value="P:glutathione metabolic process"/>
    <property type="evidence" value="ECO:0007669"/>
    <property type="project" value="TreeGrafter"/>
</dbReference>
<dbReference type="InterPro" id="IPR014440">
    <property type="entry name" value="HCCAis_GSTk"/>
</dbReference>
<evidence type="ECO:0000259" key="3">
    <source>
        <dbReference type="Pfam" id="PF01323"/>
    </source>
</evidence>
<dbReference type="EMBL" id="JACICY010000012">
    <property type="protein sequence ID" value="MBB3862342.1"/>
    <property type="molecule type" value="Genomic_DNA"/>
</dbReference>
<accession>A0A7W6A1J0</accession>
<dbReference type="Gene3D" id="3.40.30.10">
    <property type="entry name" value="Glutaredoxin"/>
    <property type="match status" value="1"/>
</dbReference>
<dbReference type="PANTHER" id="PTHR42943:SF2">
    <property type="entry name" value="GLUTATHIONE S-TRANSFERASE KAPPA 1"/>
    <property type="match status" value="1"/>
</dbReference>
<dbReference type="GO" id="GO:0004602">
    <property type="term" value="F:glutathione peroxidase activity"/>
    <property type="evidence" value="ECO:0007669"/>
    <property type="project" value="TreeGrafter"/>
</dbReference>
<dbReference type="GO" id="GO:0018845">
    <property type="term" value="F:2-hydroxychromene-2-carboxylate isomerase activity"/>
    <property type="evidence" value="ECO:0007669"/>
    <property type="project" value="UniProtKB-UniRule"/>
</dbReference>
<protein>
    <recommendedName>
        <fullName evidence="1">2-hydroxychromene-2-carboxylate isomerase</fullName>
        <ecNumber evidence="1">5.99.1.4</ecNumber>
    </recommendedName>
</protein>
<comment type="similarity">
    <text evidence="1">Belongs to the GST superfamily. NadH family.</text>
</comment>
<sequence>MSADLAEVEFVFDFVSPYAYLAHHKLCTFLRNSGNRLKYTAVDLDALKAQAGNTGPSTREQPLKFAYARTDLQRWASLYGIPLVPPSGYGSGRLNRALPYANAAGMARAYIDAVWAEIWGQGGDMNDEGVLTRVAGRLGLHSDQLLEFADSAEASTLYSAAVASAHDRGVFGVPTILWRDQMWWGNDRLDFVATALGVGNAGADGGHFHNAHSRQSLILRNSHEAHVFEPRNMTGGL</sequence>
<evidence type="ECO:0000256" key="1">
    <source>
        <dbReference type="PIRNR" id="PIRNR006386"/>
    </source>
</evidence>
<dbReference type="GO" id="GO:0004364">
    <property type="term" value="F:glutathione transferase activity"/>
    <property type="evidence" value="ECO:0007669"/>
    <property type="project" value="TreeGrafter"/>
</dbReference>
<proteinExistence type="inferred from homology"/>
<evidence type="ECO:0000313" key="5">
    <source>
        <dbReference type="Proteomes" id="UP000562395"/>
    </source>
</evidence>
<dbReference type="PIRSF" id="PIRSF006386">
    <property type="entry name" value="HCCAis_GSTk"/>
    <property type="match status" value="1"/>
</dbReference>
<dbReference type="EC" id="5.99.1.4" evidence="1"/>
<dbReference type="Proteomes" id="UP000562395">
    <property type="component" value="Unassembled WGS sequence"/>
</dbReference>
<comment type="catalytic activity">
    <reaction evidence="1">
        <text>2-hydroxychromene-2-carboxylate = (3E)-4-(2-hydroxyphenyl)-2-oxobut-3-enoate</text>
        <dbReference type="Rhea" id="RHEA:27401"/>
        <dbReference type="ChEBI" id="CHEBI:59350"/>
        <dbReference type="ChEBI" id="CHEBI:59353"/>
        <dbReference type="EC" id="5.99.1.4"/>
    </reaction>
</comment>
<keyword evidence="5" id="KW-1185">Reference proteome</keyword>
<reference evidence="4 5" key="1">
    <citation type="submission" date="2020-08" db="EMBL/GenBank/DDBJ databases">
        <title>Genomic Encyclopedia of Type Strains, Phase IV (KMG-IV): sequencing the most valuable type-strain genomes for metagenomic binning, comparative biology and taxonomic classification.</title>
        <authorList>
            <person name="Goeker M."/>
        </authorList>
    </citation>
    <scope>NUCLEOTIDE SEQUENCE [LARGE SCALE GENOMIC DNA]</scope>
    <source>
        <strain evidence="4 5">DSM 14552</strain>
    </source>
</reference>
<dbReference type="SUPFAM" id="SSF52833">
    <property type="entry name" value="Thioredoxin-like"/>
    <property type="match status" value="1"/>
</dbReference>
<organism evidence="4 5">
    <name type="scientific">Novosphingobium hassiacum</name>
    <dbReference type="NCBI Taxonomy" id="173676"/>
    <lineage>
        <taxon>Bacteria</taxon>
        <taxon>Pseudomonadati</taxon>
        <taxon>Pseudomonadota</taxon>
        <taxon>Alphaproteobacteria</taxon>
        <taxon>Sphingomonadales</taxon>
        <taxon>Sphingomonadaceae</taxon>
        <taxon>Novosphingobium</taxon>
    </lineage>
</organism>
<dbReference type="RefSeq" id="WP_183614837.1">
    <property type="nucleotide sequence ID" value="NZ_JACICY010000012.1"/>
</dbReference>
<dbReference type="GO" id="GO:1901170">
    <property type="term" value="P:naphthalene catabolic process"/>
    <property type="evidence" value="ECO:0007669"/>
    <property type="project" value="InterPro"/>
</dbReference>
<gene>
    <name evidence="4" type="ORF">GGQ88_003642</name>
</gene>
<evidence type="ECO:0000313" key="4">
    <source>
        <dbReference type="EMBL" id="MBB3862342.1"/>
    </source>
</evidence>
<feature type="active site" description="Nucleophile" evidence="2">
    <location>
        <position position="16"/>
    </location>
</feature>
<keyword evidence="1 4" id="KW-0413">Isomerase</keyword>
<dbReference type="InterPro" id="IPR044087">
    <property type="entry name" value="NahD-like"/>
</dbReference>
<dbReference type="InterPro" id="IPR001853">
    <property type="entry name" value="DSBA-like_thioredoxin_dom"/>
</dbReference>
<dbReference type="CDD" id="cd03022">
    <property type="entry name" value="DsbA_HCCA_Iso"/>
    <property type="match status" value="1"/>
</dbReference>
<evidence type="ECO:0000256" key="2">
    <source>
        <dbReference type="PIRSR" id="PIRSR006386-1"/>
    </source>
</evidence>
<dbReference type="AlphaFoldDB" id="A0A7W6A1J0"/>
<dbReference type="InterPro" id="IPR036249">
    <property type="entry name" value="Thioredoxin-like_sf"/>
</dbReference>
<name>A0A7W6A1J0_9SPHN</name>
<dbReference type="InterPro" id="IPR051924">
    <property type="entry name" value="GST_Kappa/NadH"/>
</dbReference>
<comment type="caution">
    <text evidence="4">The sequence shown here is derived from an EMBL/GenBank/DDBJ whole genome shotgun (WGS) entry which is preliminary data.</text>
</comment>
<feature type="domain" description="DSBA-like thioredoxin" evidence="3">
    <location>
        <begin position="8"/>
        <end position="196"/>
    </location>
</feature>